<comment type="caution">
    <text evidence="2">The sequence shown here is derived from an EMBL/GenBank/DDBJ whole genome shotgun (WGS) entry which is preliminary data.</text>
</comment>
<gene>
    <name evidence="2" type="ORF">E2C01_024326</name>
</gene>
<proteinExistence type="predicted"/>
<dbReference type="AlphaFoldDB" id="A0A5B7EA16"/>
<dbReference type="Proteomes" id="UP000324222">
    <property type="component" value="Unassembled WGS sequence"/>
</dbReference>
<reference evidence="2 3" key="1">
    <citation type="submission" date="2019-05" db="EMBL/GenBank/DDBJ databases">
        <title>Another draft genome of Portunus trituberculatus and its Hox gene families provides insights of decapod evolution.</title>
        <authorList>
            <person name="Jeong J.-H."/>
            <person name="Song I."/>
            <person name="Kim S."/>
            <person name="Choi T."/>
            <person name="Kim D."/>
            <person name="Ryu S."/>
            <person name="Kim W."/>
        </authorList>
    </citation>
    <scope>NUCLEOTIDE SEQUENCE [LARGE SCALE GENOMIC DNA]</scope>
    <source>
        <tissue evidence="2">Muscle</tissue>
    </source>
</reference>
<feature type="region of interest" description="Disordered" evidence="1">
    <location>
        <begin position="42"/>
        <end position="65"/>
    </location>
</feature>
<name>A0A5B7EA16_PORTR</name>
<accession>A0A5B7EA16</accession>
<organism evidence="2 3">
    <name type="scientific">Portunus trituberculatus</name>
    <name type="common">Swimming crab</name>
    <name type="synonym">Neptunus trituberculatus</name>
    <dbReference type="NCBI Taxonomy" id="210409"/>
    <lineage>
        <taxon>Eukaryota</taxon>
        <taxon>Metazoa</taxon>
        <taxon>Ecdysozoa</taxon>
        <taxon>Arthropoda</taxon>
        <taxon>Crustacea</taxon>
        <taxon>Multicrustacea</taxon>
        <taxon>Malacostraca</taxon>
        <taxon>Eumalacostraca</taxon>
        <taxon>Eucarida</taxon>
        <taxon>Decapoda</taxon>
        <taxon>Pleocyemata</taxon>
        <taxon>Brachyura</taxon>
        <taxon>Eubrachyura</taxon>
        <taxon>Portunoidea</taxon>
        <taxon>Portunidae</taxon>
        <taxon>Portuninae</taxon>
        <taxon>Portunus</taxon>
    </lineage>
</organism>
<keyword evidence="3" id="KW-1185">Reference proteome</keyword>
<sequence length="65" mass="7202">MVVVPRTSKKIPDPITLSLRKEEIAFINLHFLDVNTRIKTLSLPPPPPPPATSVCLPRSGQDEET</sequence>
<dbReference type="EMBL" id="VSRR010002359">
    <property type="protein sequence ID" value="MPC31050.1"/>
    <property type="molecule type" value="Genomic_DNA"/>
</dbReference>
<protein>
    <submittedName>
        <fullName evidence="2">Uncharacterized protein</fullName>
    </submittedName>
</protein>
<evidence type="ECO:0000256" key="1">
    <source>
        <dbReference type="SAM" id="MobiDB-lite"/>
    </source>
</evidence>
<evidence type="ECO:0000313" key="3">
    <source>
        <dbReference type="Proteomes" id="UP000324222"/>
    </source>
</evidence>
<evidence type="ECO:0000313" key="2">
    <source>
        <dbReference type="EMBL" id="MPC31050.1"/>
    </source>
</evidence>